<keyword evidence="2" id="KW-0804">Transcription</keyword>
<feature type="region of interest" description="Disordered" evidence="4">
    <location>
        <begin position="266"/>
        <end position="308"/>
    </location>
</feature>
<evidence type="ECO:0000313" key="6">
    <source>
        <dbReference type="EMBL" id="KAJ3577635.1"/>
    </source>
</evidence>
<dbReference type="GO" id="GO:0030154">
    <property type="term" value="P:cell differentiation"/>
    <property type="evidence" value="ECO:0007669"/>
    <property type="project" value="TreeGrafter"/>
</dbReference>
<comment type="caution">
    <text evidence="6">The sequence shown here is derived from an EMBL/GenBank/DDBJ whole genome shotgun (WGS) entry which is preliminary data.</text>
</comment>
<accession>A0A9W8NIR6</accession>
<dbReference type="InterPro" id="IPR050140">
    <property type="entry name" value="SRY-related_HMG-box_TF-like"/>
</dbReference>
<gene>
    <name evidence="6" type="ORF">NPX13_g2930</name>
</gene>
<feature type="region of interest" description="Disordered" evidence="4">
    <location>
        <begin position="362"/>
        <end position="400"/>
    </location>
</feature>
<proteinExistence type="predicted"/>
<feature type="domain" description="HMG box" evidence="5">
    <location>
        <begin position="306"/>
        <end position="374"/>
    </location>
</feature>
<dbReference type="GO" id="GO:0001228">
    <property type="term" value="F:DNA-binding transcription activator activity, RNA polymerase II-specific"/>
    <property type="evidence" value="ECO:0007669"/>
    <property type="project" value="TreeGrafter"/>
</dbReference>
<dbReference type="GO" id="GO:0000978">
    <property type="term" value="F:RNA polymerase II cis-regulatory region sequence-specific DNA binding"/>
    <property type="evidence" value="ECO:0007669"/>
    <property type="project" value="TreeGrafter"/>
</dbReference>
<evidence type="ECO:0000259" key="5">
    <source>
        <dbReference type="PROSITE" id="PS50118"/>
    </source>
</evidence>
<organism evidence="6 7">
    <name type="scientific">Xylaria arbuscula</name>
    <dbReference type="NCBI Taxonomy" id="114810"/>
    <lineage>
        <taxon>Eukaryota</taxon>
        <taxon>Fungi</taxon>
        <taxon>Dikarya</taxon>
        <taxon>Ascomycota</taxon>
        <taxon>Pezizomycotina</taxon>
        <taxon>Sordariomycetes</taxon>
        <taxon>Xylariomycetidae</taxon>
        <taxon>Xylariales</taxon>
        <taxon>Xylariaceae</taxon>
        <taxon>Xylaria</taxon>
    </lineage>
</organism>
<dbReference type="PANTHER" id="PTHR10270:SF161">
    <property type="entry name" value="SEX-DETERMINING REGION Y PROTEIN"/>
    <property type="match status" value="1"/>
</dbReference>
<keyword evidence="1 3" id="KW-0238">DNA-binding</keyword>
<dbReference type="Gene3D" id="1.10.30.10">
    <property type="entry name" value="High mobility group box domain"/>
    <property type="match status" value="1"/>
</dbReference>
<dbReference type="AlphaFoldDB" id="A0A9W8NIR6"/>
<evidence type="ECO:0000256" key="2">
    <source>
        <dbReference type="ARBA" id="ARBA00023163"/>
    </source>
</evidence>
<sequence length="400" mass="44946">MRGQPEQIMSQMEGVDHAMFFRADEYDTWWQQARMQLDPFSNCRSIKITGMIYHALGDRGREYFIYQASLILNGQAEFFEDAMCQGRYWLSIGEELVNNFGFTITRALGMLPILSHREYQPLLLNTPFNYQPELEGPKGDPSPEAEVQPPAQELLPIQSQQFPIDAPVQASQFPLDPQFGKYEPQLPINPLAVANQYQLPLIPLDEPYDFSFAAPVGAPQYPPLSLSPQSVTEGIANLEIANQGIANQGIANRGIANQSIANQQHNNDDEAAAVPQAPDIPANDEEPEQPARGRKRKASGGDPGRVKRPMNCFLHYRVAFNEELRKTNPVLTFVGTSKEFSNLWNNLPPAERLMYKQRADEEAAEHKRLHPNYRYTARPKRKGNGNGRGKKAAAAKAKKD</sequence>
<feature type="compositionally biased region" description="Basic residues" evidence="4">
    <location>
        <begin position="367"/>
        <end position="400"/>
    </location>
</feature>
<dbReference type="EMBL" id="JANPWZ010000334">
    <property type="protein sequence ID" value="KAJ3577635.1"/>
    <property type="molecule type" value="Genomic_DNA"/>
</dbReference>
<evidence type="ECO:0000256" key="4">
    <source>
        <dbReference type="SAM" id="MobiDB-lite"/>
    </source>
</evidence>
<dbReference type="CDD" id="cd01389">
    <property type="entry name" value="HMG-box_ROX1-like"/>
    <property type="match status" value="1"/>
</dbReference>
<dbReference type="SMART" id="SM00398">
    <property type="entry name" value="HMG"/>
    <property type="match status" value="1"/>
</dbReference>
<keyword evidence="7" id="KW-1185">Reference proteome</keyword>
<dbReference type="PROSITE" id="PS50118">
    <property type="entry name" value="HMG_BOX_2"/>
    <property type="match status" value="1"/>
</dbReference>
<dbReference type="Proteomes" id="UP001148614">
    <property type="component" value="Unassembled WGS sequence"/>
</dbReference>
<dbReference type="InterPro" id="IPR036910">
    <property type="entry name" value="HMG_box_dom_sf"/>
</dbReference>
<dbReference type="InterPro" id="IPR009071">
    <property type="entry name" value="HMG_box_dom"/>
</dbReference>
<dbReference type="PANTHER" id="PTHR10270">
    <property type="entry name" value="SOX TRANSCRIPTION FACTOR"/>
    <property type="match status" value="1"/>
</dbReference>
<evidence type="ECO:0000313" key="7">
    <source>
        <dbReference type="Proteomes" id="UP001148614"/>
    </source>
</evidence>
<reference evidence="6" key="1">
    <citation type="submission" date="2022-07" db="EMBL/GenBank/DDBJ databases">
        <title>Genome Sequence of Xylaria arbuscula.</title>
        <authorList>
            <person name="Buettner E."/>
        </authorList>
    </citation>
    <scope>NUCLEOTIDE SEQUENCE</scope>
    <source>
        <strain evidence="6">VT107</strain>
    </source>
</reference>
<dbReference type="Pfam" id="PF00505">
    <property type="entry name" value="HMG_box"/>
    <property type="match status" value="1"/>
</dbReference>
<protein>
    <recommendedName>
        <fullName evidence="5">HMG box domain-containing protein</fullName>
    </recommendedName>
</protein>
<dbReference type="GO" id="GO:0005634">
    <property type="term" value="C:nucleus"/>
    <property type="evidence" value="ECO:0007669"/>
    <property type="project" value="UniProtKB-UniRule"/>
</dbReference>
<name>A0A9W8NIR6_9PEZI</name>
<feature type="DNA-binding region" description="HMG box" evidence="3">
    <location>
        <begin position="306"/>
        <end position="374"/>
    </location>
</feature>
<dbReference type="SUPFAM" id="SSF47095">
    <property type="entry name" value="HMG-box"/>
    <property type="match status" value="1"/>
</dbReference>
<evidence type="ECO:0000256" key="1">
    <source>
        <dbReference type="ARBA" id="ARBA00023125"/>
    </source>
</evidence>
<keyword evidence="3" id="KW-0539">Nucleus</keyword>
<evidence type="ECO:0000256" key="3">
    <source>
        <dbReference type="PROSITE-ProRule" id="PRU00267"/>
    </source>
</evidence>